<keyword evidence="2" id="KW-1185">Reference proteome</keyword>
<name>A0A1I1NEW2_9BACT</name>
<accession>A0A1I1NEW2</accession>
<gene>
    <name evidence="1" type="ORF">SAMN05421780_11345</name>
</gene>
<dbReference type="RefSeq" id="WP_143084018.1">
    <property type="nucleotide sequence ID" value="NZ_FOLE01000013.1"/>
</dbReference>
<evidence type="ECO:0000313" key="2">
    <source>
        <dbReference type="Proteomes" id="UP000199514"/>
    </source>
</evidence>
<organism evidence="1 2">
    <name type="scientific">Flexibacter flexilis DSM 6793</name>
    <dbReference type="NCBI Taxonomy" id="927664"/>
    <lineage>
        <taxon>Bacteria</taxon>
        <taxon>Pseudomonadati</taxon>
        <taxon>Bacteroidota</taxon>
        <taxon>Cytophagia</taxon>
        <taxon>Cytophagales</taxon>
        <taxon>Flexibacteraceae</taxon>
        <taxon>Flexibacter</taxon>
    </lineage>
</organism>
<evidence type="ECO:0000313" key="1">
    <source>
        <dbReference type="EMBL" id="SFC94008.1"/>
    </source>
</evidence>
<proteinExistence type="predicted"/>
<dbReference type="Proteomes" id="UP000199514">
    <property type="component" value="Unassembled WGS sequence"/>
</dbReference>
<dbReference type="STRING" id="927664.SAMN05421780_11345"/>
<reference evidence="1 2" key="1">
    <citation type="submission" date="2016-10" db="EMBL/GenBank/DDBJ databases">
        <authorList>
            <person name="de Groot N.N."/>
        </authorList>
    </citation>
    <scope>NUCLEOTIDE SEQUENCE [LARGE SCALE GENOMIC DNA]</scope>
    <source>
        <strain evidence="1 2">DSM 6793</strain>
    </source>
</reference>
<protein>
    <submittedName>
        <fullName evidence="1">Uncharacterized protein</fullName>
    </submittedName>
</protein>
<dbReference type="EMBL" id="FOLE01000013">
    <property type="protein sequence ID" value="SFC94008.1"/>
    <property type="molecule type" value="Genomic_DNA"/>
</dbReference>
<sequence length="81" mass="9440">MERLTDILQNPKNKALAQDKDIFFLFPCAASAEQLANYAYWVEKFGTFATPQHSPKPLIFNTKMLENFTHWTNELLRLYGT</sequence>
<dbReference type="AlphaFoldDB" id="A0A1I1NEW2"/>